<keyword evidence="2" id="KW-1133">Transmembrane helix</keyword>
<accession>A0A5C6F9M1</accession>
<dbReference type="PANTHER" id="PTHR34473">
    <property type="entry name" value="UPF0699 TRANSMEMBRANE PROTEIN YDBS"/>
    <property type="match status" value="1"/>
</dbReference>
<name>A0A5C6F9M1_9BACT</name>
<dbReference type="Pfam" id="PF03703">
    <property type="entry name" value="bPH_2"/>
    <property type="match status" value="1"/>
</dbReference>
<dbReference type="PANTHER" id="PTHR34473:SF2">
    <property type="entry name" value="UPF0699 TRANSMEMBRANE PROTEIN YDBT"/>
    <property type="match status" value="1"/>
</dbReference>
<feature type="region of interest" description="Disordered" evidence="1">
    <location>
        <begin position="1"/>
        <end position="21"/>
    </location>
</feature>
<evidence type="ECO:0000313" key="5">
    <source>
        <dbReference type="Proteomes" id="UP000317977"/>
    </source>
</evidence>
<dbReference type="Proteomes" id="UP000317977">
    <property type="component" value="Unassembled WGS sequence"/>
</dbReference>
<feature type="transmembrane region" description="Helical" evidence="2">
    <location>
        <begin position="61"/>
        <end position="84"/>
    </location>
</feature>
<proteinExistence type="predicted"/>
<reference evidence="4 5" key="1">
    <citation type="submission" date="2019-02" db="EMBL/GenBank/DDBJ databases">
        <title>Deep-cultivation of Planctomycetes and their phenomic and genomic characterization uncovers novel biology.</title>
        <authorList>
            <person name="Wiegand S."/>
            <person name="Jogler M."/>
            <person name="Boedeker C."/>
            <person name="Pinto D."/>
            <person name="Vollmers J."/>
            <person name="Rivas-Marin E."/>
            <person name="Kohn T."/>
            <person name="Peeters S.H."/>
            <person name="Heuer A."/>
            <person name="Rast P."/>
            <person name="Oberbeckmann S."/>
            <person name="Bunk B."/>
            <person name="Jeske O."/>
            <person name="Meyerdierks A."/>
            <person name="Storesund J.E."/>
            <person name="Kallscheuer N."/>
            <person name="Luecker S."/>
            <person name="Lage O.M."/>
            <person name="Pohl T."/>
            <person name="Merkel B.J."/>
            <person name="Hornburger P."/>
            <person name="Mueller R.-W."/>
            <person name="Bruemmer F."/>
            <person name="Labrenz M."/>
            <person name="Spormann A.M."/>
            <person name="Op Den Camp H."/>
            <person name="Overmann J."/>
            <person name="Amann R."/>
            <person name="Jetten M.S.M."/>
            <person name="Mascher T."/>
            <person name="Medema M.H."/>
            <person name="Devos D.P."/>
            <person name="Kaster A.-K."/>
            <person name="Ovreas L."/>
            <person name="Rohde M."/>
            <person name="Galperin M.Y."/>
            <person name="Jogler C."/>
        </authorList>
    </citation>
    <scope>NUCLEOTIDE SEQUENCE [LARGE SCALE GENOMIC DNA]</scope>
    <source>
        <strain evidence="4 5">Poly59</strain>
    </source>
</reference>
<evidence type="ECO:0000256" key="1">
    <source>
        <dbReference type="SAM" id="MobiDB-lite"/>
    </source>
</evidence>
<keyword evidence="2" id="KW-0812">Transmembrane</keyword>
<protein>
    <submittedName>
        <fullName evidence="4">Bacterial membrane flanked domain protein</fullName>
    </submittedName>
</protein>
<comment type="caution">
    <text evidence="4">The sequence shown here is derived from an EMBL/GenBank/DDBJ whole genome shotgun (WGS) entry which is preliminary data.</text>
</comment>
<evidence type="ECO:0000313" key="4">
    <source>
        <dbReference type="EMBL" id="TWU58115.1"/>
    </source>
</evidence>
<gene>
    <name evidence="4" type="ORF">Poly59_10240</name>
</gene>
<sequence>MNDGAERSQTAQDDENGRFDPLSPNHLKLSRLIGGSLTALVAIIAIGMLAIWYLINPALDLPFAVAAIAALFGVSFVFWFGWIFPSMSYRRAGWRLSEIGLEIRRGVWWRHRIVVPHSRIQHSDIEQGPLQRRFDLSTLVVHTAGTKNSSVSLEGIRHETAQRLREALVTNRLARVSKTKARPNV</sequence>
<evidence type="ECO:0000259" key="3">
    <source>
        <dbReference type="Pfam" id="PF03703"/>
    </source>
</evidence>
<feature type="domain" description="YdbS-like PH" evidence="3">
    <location>
        <begin position="89"/>
        <end position="167"/>
    </location>
</feature>
<dbReference type="AlphaFoldDB" id="A0A5C6F9M1"/>
<dbReference type="InterPro" id="IPR005182">
    <property type="entry name" value="YdbS-like_PH"/>
</dbReference>
<keyword evidence="5" id="KW-1185">Reference proteome</keyword>
<dbReference type="OrthoDB" id="1750577at2"/>
<evidence type="ECO:0000256" key="2">
    <source>
        <dbReference type="SAM" id="Phobius"/>
    </source>
</evidence>
<organism evidence="4 5">
    <name type="scientific">Rubripirellula reticaptiva</name>
    <dbReference type="NCBI Taxonomy" id="2528013"/>
    <lineage>
        <taxon>Bacteria</taxon>
        <taxon>Pseudomonadati</taxon>
        <taxon>Planctomycetota</taxon>
        <taxon>Planctomycetia</taxon>
        <taxon>Pirellulales</taxon>
        <taxon>Pirellulaceae</taxon>
        <taxon>Rubripirellula</taxon>
    </lineage>
</organism>
<dbReference type="RefSeq" id="WP_146532898.1">
    <property type="nucleotide sequence ID" value="NZ_SJPX01000001.1"/>
</dbReference>
<keyword evidence="2" id="KW-0472">Membrane</keyword>
<feature type="transmembrane region" description="Helical" evidence="2">
    <location>
        <begin position="32"/>
        <end position="55"/>
    </location>
</feature>
<dbReference type="EMBL" id="SJPX01000001">
    <property type="protein sequence ID" value="TWU58115.1"/>
    <property type="molecule type" value="Genomic_DNA"/>
</dbReference>